<feature type="chain" id="PRO_5045222223" description="DUF3187 family protein" evidence="1">
    <location>
        <begin position="22"/>
        <end position="351"/>
    </location>
</feature>
<keyword evidence="1" id="KW-0732">Signal</keyword>
<dbReference type="EMBL" id="JBHUHR010000015">
    <property type="protein sequence ID" value="MFD2034194.1"/>
    <property type="molecule type" value="Genomic_DNA"/>
</dbReference>
<evidence type="ECO:0008006" key="4">
    <source>
        <dbReference type="Google" id="ProtNLM"/>
    </source>
</evidence>
<gene>
    <name evidence="2" type="ORF">ACFSKL_05290</name>
</gene>
<evidence type="ECO:0000256" key="1">
    <source>
        <dbReference type="SAM" id="SignalP"/>
    </source>
</evidence>
<comment type="caution">
    <text evidence="2">The sequence shown here is derived from an EMBL/GenBank/DDBJ whole genome shotgun (WGS) entry which is preliminary data.</text>
</comment>
<name>A0ABW4VHN2_9BACT</name>
<evidence type="ECO:0000313" key="2">
    <source>
        <dbReference type="EMBL" id="MFD2034194.1"/>
    </source>
</evidence>
<accession>A0ABW4VHN2</accession>
<organism evidence="2 3">
    <name type="scientific">Belliella marina</name>
    <dbReference type="NCBI Taxonomy" id="1644146"/>
    <lineage>
        <taxon>Bacteria</taxon>
        <taxon>Pseudomonadati</taxon>
        <taxon>Bacteroidota</taxon>
        <taxon>Cytophagia</taxon>
        <taxon>Cytophagales</taxon>
        <taxon>Cyclobacteriaceae</taxon>
        <taxon>Belliella</taxon>
    </lineage>
</organism>
<reference evidence="3" key="1">
    <citation type="journal article" date="2019" name="Int. J. Syst. Evol. Microbiol.">
        <title>The Global Catalogue of Microorganisms (GCM) 10K type strain sequencing project: providing services to taxonomists for standard genome sequencing and annotation.</title>
        <authorList>
            <consortium name="The Broad Institute Genomics Platform"/>
            <consortium name="The Broad Institute Genome Sequencing Center for Infectious Disease"/>
            <person name="Wu L."/>
            <person name="Ma J."/>
        </authorList>
    </citation>
    <scope>NUCLEOTIDE SEQUENCE [LARGE SCALE GENOMIC DNA]</scope>
    <source>
        <strain evidence="3">CGMCC 1.15180</strain>
    </source>
</reference>
<dbReference type="RefSeq" id="WP_376884128.1">
    <property type="nucleotide sequence ID" value="NZ_JBHUHR010000015.1"/>
</dbReference>
<proteinExistence type="predicted"/>
<keyword evidence="3" id="KW-1185">Reference proteome</keyword>
<sequence length="351" mass="40970">MRKIKLLVLILSLCFVGKSYAQEKIKESRDFKFFNSSYDQEDFVLKKVNDTLKVYIGEEKKLMYLWTNIGEDENFPEFEKNIDSFFELVNQIGLDFKVNNYNIRFSPETAQLTYENGGSTKYKKIGDTAIPIHRHTVRFTNRKGLTDIEIYLGEIDELHILKEAGITDIVRNMLLDNGWFGRYNNRLFNKDLKIGDNGEKEIVSYHNLEGIERLEFNADFGPRFLGSYFPIAIDISMLLDLGKYRKRSGVSDGLELSYTGYSFLSKDEISGFGYKYDHFINLGYRTNLLGSDWTIKYGRSLGTKNSFFEDYKNRIAIDFHFHPKFKITLESIFKNFKEDEVGSVGISYKFF</sequence>
<evidence type="ECO:0000313" key="3">
    <source>
        <dbReference type="Proteomes" id="UP001597361"/>
    </source>
</evidence>
<feature type="signal peptide" evidence="1">
    <location>
        <begin position="1"/>
        <end position="21"/>
    </location>
</feature>
<protein>
    <recommendedName>
        <fullName evidence="4">DUF3187 family protein</fullName>
    </recommendedName>
</protein>
<dbReference type="Proteomes" id="UP001597361">
    <property type="component" value="Unassembled WGS sequence"/>
</dbReference>